<dbReference type="InterPro" id="IPR001041">
    <property type="entry name" value="2Fe-2S_ferredoxin-type"/>
</dbReference>
<protein>
    <submittedName>
        <fullName evidence="8">(2Fe-2S)-binding protein</fullName>
    </submittedName>
</protein>
<gene>
    <name evidence="8" type="ORF">HKW67_20965</name>
</gene>
<evidence type="ECO:0000256" key="1">
    <source>
        <dbReference type="ARBA" id="ARBA00022714"/>
    </source>
</evidence>
<dbReference type="PANTHER" id="PTHR44379:SF2">
    <property type="entry name" value="BLR6218 PROTEIN"/>
    <property type="match status" value="1"/>
</dbReference>
<dbReference type="InterPro" id="IPR036010">
    <property type="entry name" value="2Fe-2S_ferredoxin-like_sf"/>
</dbReference>
<dbReference type="PROSITE" id="PS00197">
    <property type="entry name" value="2FE2S_FER_1"/>
    <property type="match status" value="1"/>
</dbReference>
<evidence type="ECO:0000256" key="2">
    <source>
        <dbReference type="ARBA" id="ARBA00022723"/>
    </source>
</evidence>
<evidence type="ECO:0000256" key="4">
    <source>
        <dbReference type="ARBA" id="ARBA00023004"/>
    </source>
</evidence>
<evidence type="ECO:0000256" key="5">
    <source>
        <dbReference type="ARBA" id="ARBA00023014"/>
    </source>
</evidence>
<dbReference type="Gene3D" id="1.10.150.120">
    <property type="entry name" value="[2Fe-2S]-binding domain"/>
    <property type="match status" value="1"/>
</dbReference>
<feature type="compositionally biased region" description="Polar residues" evidence="6">
    <location>
        <begin position="161"/>
        <end position="172"/>
    </location>
</feature>
<dbReference type="GO" id="GO:0016491">
    <property type="term" value="F:oxidoreductase activity"/>
    <property type="evidence" value="ECO:0007669"/>
    <property type="project" value="UniProtKB-KW"/>
</dbReference>
<keyword evidence="1" id="KW-0001">2Fe-2S</keyword>
<name>A0A6M4IWB3_9BACT</name>
<dbReference type="InterPro" id="IPR036884">
    <property type="entry name" value="2Fe-2S-bd_dom_sf"/>
</dbReference>
<keyword evidence="5" id="KW-0411">Iron-sulfur</keyword>
<dbReference type="InterPro" id="IPR002888">
    <property type="entry name" value="2Fe-2S-bd"/>
</dbReference>
<feature type="region of interest" description="Disordered" evidence="6">
    <location>
        <begin position="152"/>
        <end position="172"/>
    </location>
</feature>
<dbReference type="SUPFAM" id="SSF54292">
    <property type="entry name" value="2Fe-2S ferredoxin-like"/>
    <property type="match status" value="1"/>
</dbReference>
<feature type="domain" description="2Fe-2S ferredoxin-type" evidence="7">
    <location>
        <begin position="1"/>
        <end position="77"/>
    </location>
</feature>
<keyword evidence="2" id="KW-0479">Metal-binding</keyword>
<dbReference type="PANTHER" id="PTHR44379">
    <property type="entry name" value="OXIDOREDUCTASE WITH IRON-SULFUR SUBUNIT"/>
    <property type="match status" value="1"/>
</dbReference>
<dbReference type="Pfam" id="PF00111">
    <property type="entry name" value="Fer2"/>
    <property type="match status" value="1"/>
</dbReference>
<dbReference type="Pfam" id="PF01799">
    <property type="entry name" value="Fer2_2"/>
    <property type="match status" value="1"/>
</dbReference>
<sequence length="172" mass="18027">MPITLKVNGTPRTLDVPADMPLLWALRDELDLKGTKFGCGIARCGACTVHVNGVATRSCNTPVSRVATADITTIEGLSPDGLHAVQQAWEELDVPQCGYCQAGQMMGAAALLAKTPKPTDAEIDTALNTNLCRCATYIRIRNAVHRAAEIKSGAAPAVGGSTPSKNGSPDNR</sequence>
<dbReference type="GO" id="GO:0046872">
    <property type="term" value="F:metal ion binding"/>
    <property type="evidence" value="ECO:0007669"/>
    <property type="project" value="UniProtKB-KW"/>
</dbReference>
<dbReference type="PROSITE" id="PS51085">
    <property type="entry name" value="2FE2S_FER_2"/>
    <property type="match status" value="1"/>
</dbReference>
<evidence type="ECO:0000256" key="3">
    <source>
        <dbReference type="ARBA" id="ARBA00023002"/>
    </source>
</evidence>
<keyword evidence="3" id="KW-0560">Oxidoreductase</keyword>
<dbReference type="InterPro" id="IPR051452">
    <property type="entry name" value="Diverse_Oxidoreductases"/>
</dbReference>
<dbReference type="GO" id="GO:0051537">
    <property type="term" value="F:2 iron, 2 sulfur cluster binding"/>
    <property type="evidence" value="ECO:0007669"/>
    <property type="project" value="UniProtKB-KW"/>
</dbReference>
<dbReference type="InterPro" id="IPR012675">
    <property type="entry name" value="Beta-grasp_dom_sf"/>
</dbReference>
<dbReference type="FunFam" id="3.10.20.30:FF:000020">
    <property type="entry name" value="Xanthine dehydrogenase iron-sulfur subunit"/>
    <property type="match status" value="1"/>
</dbReference>
<evidence type="ECO:0000259" key="7">
    <source>
        <dbReference type="PROSITE" id="PS51085"/>
    </source>
</evidence>
<dbReference type="InterPro" id="IPR006058">
    <property type="entry name" value="2Fe2S_fd_BS"/>
</dbReference>
<evidence type="ECO:0000313" key="8">
    <source>
        <dbReference type="EMBL" id="QJR37816.1"/>
    </source>
</evidence>
<accession>A0A6M4IWB3</accession>
<evidence type="ECO:0000313" key="9">
    <source>
        <dbReference type="Proteomes" id="UP000500938"/>
    </source>
</evidence>
<dbReference type="SUPFAM" id="SSF47741">
    <property type="entry name" value="CO dehydrogenase ISP C-domain like"/>
    <property type="match status" value="1"/>
</dbReference>
<dbReference type="CDD" id="cd00207">
    <property type="entry name" value="fer2"/>
    <property type="match status" value="1"/>
</dbReference>
<reference evidence="8 9" key="1">
    <citation type="submission" date="2020-05" db="EMBL/GenBank/DDBJ databases">
        <title>Complete genome sequence of Gemmatimonas greenlandica TET16.</title>
        <authorList>
            <person name="Zeng Y."/>
        </authorList>
    </citation>
    <scope>NUCLEOTIDE SEQUENCE [LARGE SCALE GENOMIC DNA]</scope>
    <source>
        <strain evidence="8 9">TET16</strain>
    </source>
</reference>
<dbReference type="Proteomes" id="UP000500938">
    <property type="component" value="Chromosome"/>
</dbReference>
<dbReference type="AlphaFoldDB" id="A0A6M4IWB3"/>
<dbReference type="RefSeq" id="WP_171227252.1">
    <property type="nucleotide sequence ID" value="NZ_CP053085.1"/>
</dbReference>
<evidence type="ECO:0000256" key="6">
    <source>
        <dbReference type="SAM" id="MobiDB-lite"/>
    </source>
</evidence>
<organism evidence="8 9">
    <name type="scientific">Gemmatimonas groenlandica</name>
    <dbReference type="NCBI Taxonomy" id="2732249"/>
    <lineage>
        <taxon>Bacteria</taxon>
        <taxon>Pseudomonadati</taxon>
        <taxon>Gemmatimonadota</taxon>
        <taxon>Gemmatimonadia</taxon>
        <taxon>Gemmatimonadales</taxon>
        <taxon>Gemmatimonadaceae</taxon>
        <taxon>Gemmatimonas</taxon>
    </lineage>
</organism>
<proteinExistence type="predicted"/>
<dbReference type="KEGG" id="ggr:HKW67_20965"/>
<dbReference type="Gene3D" id="3.10.20.30">
    <property type="match status" value="1"/>
</dbReference>
<keyword evidence="9" id="KW-1185">Reference proteome</keyword>
<keyword evidence="4" id="KW-0408">Iron</keyword>
<dbReference type="EMBL" id="CP053085">
    <property type="protein sequence ID" value="QJR37816.1"/>
    <property type="molecule type" value="Genomic_DNA"/>
</dbReference>